<comment type="caution">
    <text evidence="1">The sequence shown here is derived from an EMBL/GenBank/DDBJ whole genome shotgun (WGS) entry which is preliminary data.</text>
</comment>
<evidence type="ECO:0000313" key="2">
    <source>
        <dbReference type="Proteomes" id="UP001500390"/>
    </source>
</evidence>
<organism evidence="1 2">
    <name type="scientific">Ornithinibacter aureus</name>
    <dbReference type="NCBI Taxonomy" id="622664"/>
    <lineage>
        <taxon>Bacteria</taxon>
        <taxon>Bacillati</taxon>
        <taxon>Actinomycetota</taxon>
        <taxon>Actinomycetes</taxon>
        <taxon>Micrococcales</taxon>
        <taxon>Intrasporangiaceae</taxon>
        <taxon>Ornithinibacter</taxon>
    </lineage>
</organism>
<dbReference type="Proteomes" id="UP001500390">
    <property type="component" value="Unassembled WGS sequence"/>
</dbReference>
<protein>
    <submittedName>
        <fullName evidence="1">Uncharacterized protein</fullName>
    </submittedName>
</protein>
<dbReference type="RefSeq" id="WP_159902287.1">
    <property type="nucleotide sequence ID" value="NZ_BAABFX010000025.1"/>
</dbReference>
<dbReference type="InterPro" id="IPR046905">
    <property type="entry name" value="ABC-3C_MC1"/>
</dbReference>
<gene>
    <name evidence="1" type="ORF">GCM10023153_15300</name>
</gene>
<dbReference type="Pfam" id="PF20289">
    <property type="entry name" value="MComp1"/>
    <property type="match status" value="1"/>
</dbReference>
<reference evidence="2" key="1">
    <citation type="journal article" date="2019" name="Int. J. Syst. Evol. Microbiol.">
        <title>The Global Catalogue of Microorganisms (GCM) 10K type strain sequencing project: providing services to taxonomists for standard genome sequencing and annotation.</title>
        <authorList>
            <consortium name="The Broad Institute Genomics Platform"/>
            <consortium name="The Broad Institute Genome Sequencing Center for Infectious Disease"/>
            <person name="Wu L."/>
            <person name="Ma J."/>
        </authorList>
    </citation>
    <scope>NUCLEOTIDE SEQUENCE [LARGE SCALE GENOMIC DNA]</scope>
    <source>
        <strain evidence="2">JCM 17738</strain>
    </source>
</reference>
<keyword evidence="2" id="KW-1185">Reference proteome</keyword>
<evidence type="ECO:0000313" key="1">
    <source>
        <dbReference type="EMBL" id="GAA4394333.1"/>
    </source>
</evidence>
<name>A0ABP8JQ26_9MICO</name>
<sequence length="182" mass="20527">MTNAMVLAELEDLQQVLARAAYSCQIRPLGRFSRVLIAENPYAAVAIVDTESWEKLVELVSDLQAELTRLALTSERSAIRWDLYVMVHVRTPVLQSVQTELADRIESDTKFARKYVRVNLTRELSVLDRALRPFLPLRPAATLTVTEPLDLVREELVTEGIQADLVDHVLRQFSATGEVSIP</sequence>
<accession>A0ABP8JQ26</accession>
<proteinExistence type="predicted"/>
<dbReference type="EMBL" id="BAABFX010000025">
    <property type="protein sequence ID" value="GAA4394333.1"/>
    <property type="molecule type" value="Genomic_DNA"/>
</dbReference>